<keyword evidence="3" id="KW-0274">FAD</keyword>
<name>A0A0D2IX09_9CHLO</name>
<dbReference type="Proteomes" id="UP000054498">
    <property type="component" value="Unassembled WGS sequence"/>
</dbReference>
<dbReference type="GO" id="GO:0030327">
    <property type="term" value="P:prenylated protein catabolic process"/>
    <property type="evidence" value="ECO:0007669"/>
    <property type="project" value="TreeGrafter"/>
</dbReference>
<evidence type="ECO:0000256" key="3">
    <source>
        <dbReference type="ARBA" id="ARBA00022827"/>
    </source>
</evidence>
<dbReference type="GeneID" id="25733114"/>
<dbReference type="PANTHER" id="PTHR15944">
    <property type="entry name" value="FARNESYLCYSTEINE LYASE"/>
    <property type="match status" value="1"/>
</dbReference>
<keyword evidence="5" id="KW-0325">Glycoprotein</keyword>
<dbReference type="STRING" id="145388.A0A0D2IX09"/>
<feature type="region of interest" description="Disordered" evidence="6">
    <location>
        <begin position="196"/>
        <end position="216"/>
    </location>
</feature>
<proteinExistence type="predicted"/>
<evidence type="ECO:0000313" key="8">
    <source>
        <dbReference type="EMBL" id="KIY92512.1"/>
    </source>
</evidence>
<keyword evidence="4" id="KW-0560">Oxidoreductase</keyword>
<evidence type="ECO:0000256" key="1">
    <source>
        <dbReference type="ARBA" id="ARBA00001974"/>
    </source>
</evidence>
<evidence type="ECO:0000259" key="7">
    <source>
        <dbReference type="Pfam" id="PF07156"/>
    </source>
</evidence>
<evidence type="ECO:0000256" key="6">
    <source>
        <dbReference type="SAM" id="MobiDB-lite"/>
    </source>
</evidence>
<gene>
    <name evidence="8" type="ORF">MNEG_15451</name>
</gene>
<dbReference type="GO" id="GO:0030328">
    <property type="term" value="P:prenylcysteine catabolic process"/>
    <property type="evidence" value="ECO:0007669"/>
    <property type="project" value="InterPro"/>
</dbReference>
<evidence type="ECO:0000256" key="2">
    <source>
        <dbReference type="ARBA" id="ARBA00022630"/>
    </source>
</evidence>
<organism evidence="8 9">
    <name type="scientific">Monoraphidium neglectum</name>
    <dbReference type="NCBI Taxonomy" id="145388"/>
    <lineage>
        <taxon>Eukaryota</taxon>
        <taxon>Viridiplantae</taxon>
        <taxon>Chlorophyta</taxon>
        <taxon>core chlorophytes</taxon>
        <taxon>Chlorophyceae</taxon>
        <taxon>CS clade</taxon>
        <taxon>Sphaeropleales</taxon>
        <taxon>Selenastraceae</taxon>
        <taxon>Monoraphidium</taxon>
    </lineage>
</organism>
<dbReference type="KEGG" id="mng:MNEG_15451"/>
<feature type="domain" description="Prenylcysteine lyase" evidence="7">
    <location>
        <begin position="98"/>
        <end position="185"/>
    </location>
</feature>
<dbReference type="EMBL" id="KK105556">
    <property type="protein sequence ID" value="KIY92512.1"/>
    <property type="molecule type" value="Genomic_DNA"/>
</dbReference>
<feature type="compositionally biased region" description="Polar residues" evidence="6">
    <location>
        <begin position="21"/>
        <end position="33"/>
    </location>
</feature>
<comment type="cofactor">
    <cofactor evidence="1">
        <name>FAD</name>
        <dbReference type="ChEBI" id="CHEBI:57692"/>
    </cofactor>
</comment>
<feature type="compositionally biased region" description="Low complexity" evidence="6">
    <location>
        <begin position="57"/>
        <end position="87"/>
    </location>
</feature>
<reference evidence="8 9" key="1">
    <citation type="journal article" date="2013" name="BMC Genomics">
        <title>Reconstruction of the lipid metabolism for the microalga Monoraphidium neglectum from its genome sequence reveals characteristics suitable for biofuel production.</title>
        <authorList>
            <person name="Bogen C."/>
            <person name="Al-Dilaimi A."/>
            <person name="Albersmeier A."/>
            <person name="Wichmann J."/>
            <person name="Grundmann M."/>
            <person name="Rupp O."/>
            <person name="Lauersen K.J."/>
            <person name="Blifernez-Klassen O."/>
            <person name="Kalinowski J."/>
            <person name="Goesmann A."/>
            <person name="Mussgnug J.H."/>
            <person name="Kruse O."/>
        </authorList>
    </citation>
    <scope>NUCLEOTIDE SEQUENCE [LARGE SCALE GENOMIC DNA]</scope>
    <source>
        <strain evidence="8 9">SAG 48.87</strain>
    </source>
</reference>
<sequence>MRQLRQPEGLPSDSDVFVTSEAPTKISSISVQGPCSFDTIATSDGPDGASRKPPLLQQQQRQQQQQQQRQQQQQQQQQRRRQQQQLGEQRRQRRRAASDGGGCALYKVFSRSALTPDDVDALFVGGSVVDRTPWRAYPVFSPPEEFAPFELAPGLIYNNALENAASAMEVAAVAAKNSALLVAAYLRDAAQGGGATLEPRGALGQGDGERGNVAAS</sequence>
<dbReference type="AlphaFoldDB" id="A0A0D2IX09"/>
<evidence type="ECO:0000256" key="4">
    <source>
        <dbReference type="ARBA" id="ARBA00023002"/>
    </source>
</evidence>
<protein>
    <recommendedName>
        <fullName evidence="7">Prenylcysteine lyase domain-containing protein</fullName>
    </recommendedName>
</protein>
<keyword evidence="2" id="KW-0285">Flavoprotein</keyword>
<dbReference type="GO" id="GO:0001735">
    <property type="term" value="F:prenylcysteine oxidase activity"/>
    <property type="evidence" value="ECO:0007669"/>
    <property type="project" value="InterPro"/>
</dbReference>
<feature type="region of interest" description="Disordered" evidence="6">
    <location>
        <begin position="1"/>
        <end position="98"/>
    </location>
</feature>
<dbReference type="PANTHER" id="PTHR15944:SF0">
    <property type="entry name" value="PRENYLCYSTEINE LYASE DOMAIN-CONTAINING PROTEIN"/>
    <property type="match status" value="1"/>
</dbReference>
<dbReference type="InterPro" id="IPR010795">
    <property type="entry name" value="Prenylcys_lyase"/>
</dbReference>
<dbReference type="OrthoDB" id="437369at2759"/>
<dbReference type="InterPro" id="IPR017046">
    <property type="entry name" value="Prenylcysteine_Oxase1"/>
</dbReference>
<dbReference type="Pfam" id="PF07156">
    <property type="entry name" value="Prenylcys_lyase"/>
    <property type="match status" value="1"/>
</dbReference>
<evidence type="ECO:0000313" key="9">
    <source>
        <dbReference type="Proteomes" id="UP000054498"/>
    </source>
</evidence>
<dbReference type="RefSeq" id="XP_013891532.1">
    <property type="nucleotide sequence ID" value="XM_014036078.1"/>
</dbReference>
<accession>A0A0D2IX09</accession>
<evidence type="ECO:0000256" key="5">
    <source>
        <dbReference type="ARBA" id="ARBA00023180"/>
    </source>
</evidence>
<keyword evidence="9" id="KW-1185">Reference proteome</keyword>